<name>A0A1M6NLA1_9BACT</name>
<evidence type="ECO:0000259" key="1">
    <source>
        <dbReference type="Pfam" id="PF13588"/>
    </source>
</evidence>
<gene>
    <name evidence="2" type="ORF">SAMN02745216_02622</name>
</gene>
<feature type="domain" description="Type I restriction enzyme R protein N-terminal" evidence="1">
    <location>
        <begin position="25"/>
        <end position="137"/>
    </location>
</feature>
<dbReference type="Proteomes" id="UP000183994">
    <property type="component" value="Unassembled WGS sequence"/>
</dbReference>
<dbReference type="Pfam" id="PF13588">
    <property type="entry name" value="HSDR_N_2"/>
    <property type="match status" value="1"/>
</dbReference>
<dbReference type="OrthoDB" id="5430956at2"/>
<keyword evidence="3" id="KW-1185">Reference proteome</keyword>
<accession>A0A1M6NLA1</accession>
<dbReference type="STRING" id="1121393.SAMN02745216_02622"/>
<evidence type="ECO:0000313" key="2">
    <source>
        <dbReference type="EMBL" id="SHJ96521.1"/>
    </source>
</evidence>
<dbReference type="RefSeq" id="WP_073476502.1">
    <property type="nucleotide sequence ID" value="NZ_FQZU01000015.1"/>
</dbReference>
<evidence type="ECO:0000313" key="3">
    <source>
        <dbReference type="Proteomes" id="UP000183994"/>
    </source>
</evidence>
<dbReference type="AlphaFoldDB" id="A0A1M6NLA1"/>
<dbReference type="InterPro" id="IPR029464">
    <property type="entry name" value="HSDR_N"/>
</dbReference>
<dbReference type="EMBL" id="FQZU01000015">
    <property type="protein sequence ID" value="SHJ96521.1"/>
    <property type="molecule type" value="Genomic_DNA"/>
</dbReference>
<organism evidence="2 3">
    <name type="scientific">Desulfatibacillum alkenivorans DSM 16219</name>
    <dbReference type="NCBI Taxonomy" id="1121393"/>
    <lineage>
        <taxon>Bacteria</taxon>
        <taxon>Pseudomonadati</taxon>
        <taxon>Thermodesulfobacteriota</taxon>
        <taxon>Desulfobacteria</taxon>
        <taxon>Desulfobacterales</taxon>
        <taxon>Desulfatibacillaceae</taxon>
        <taxon>Desulfatibacillum</taxon>
    </lineage>
</organism>
<proteinExistence type="predicted"/>
<reference evidence="3" key="1">
    <citation type="submission" date="2016-11" db="EMBL/GenBank/DDBJ databases">
        <authorList>
            <person name="Varghese N."/>
            <person name="Submissions S."/>
        </authorList>
    </citation>
    <scope>NUCLEOTIDE SEQUENCE [LARGE SCALE GENOMIC DNA]</scope>
    <source>
        <strain evidence="3">DSM 16219</strain>
    </source>
</reference>
<protein>
    <submittedName>
        <fullName evidence="2">Type I restriction enzyme R protein N terminus (HSDR_N)</fullName>
    </submittedName>
</protein>
<sequence length="180" mass="20220">MTDAHHYVFGETEDFLTGEVLTDTHDERYRQKIARILVEEKGYAKEDVRPRLDLMAQAGENRRQLMVDFAVSADGRTAMIIRYAPGSLVTRHRPCIAAARLLEPYQVPFVVVTNGEDAQVLDVKTGKVIAEGLDSIPDKAALEELARDAAFDPIDDKRREMESRIIYTYEAVGACNCDIC</sequence>